<feature type="domain" description="Tyr recombinase" evidence="6">
    <location>
        <begin position="102"/>
        <end position="315"/>
    </location>
</feature>
<evidence type="ECO:0000256" key="4">
    <source>
        <dbReference type="ARBA" id="ARBA00023172"/>
    </source>
</evidence>
<dbReference type="GO" id="GO:0015074">
    <property type="term" value="P:DNA integration"/>
    <property type="evidence" value="ECO:0007669"/>
    <property type="project" value="UniProtKB-KW"/>
</dbReference>
<dbReference type="EMBL" id="PISP01000006">
    <property type="protein sequence ID" value="PKD42640.1"/>
    <property type="molecule type" value="Genomic_DNA"/>
</dbReference>
<dbReference type="PANTHER" id="PTHR30349">
    <property type="entry name" value="PHAGE INTEGRASE-RELATED"/>
    <property type="match status" value="1"/>
</dbReference>
<dbReference type="NCBIfam" id="TIGR02249">
    <property type="entry name" value="integrase_gron"/>
    <property type="match status" value="1"/>
</dbReference>
<dbReference type="GO" id="GO:0006310">
    <property type="term" value="P:DNA recombination"/>
    <property type="evidence" value="ECO:0007669"/>
    <property type="project" value="UniProtKB-KW"/>
</dbReference>
<dbReference type="InterPro" id="IPR004107">
    <property type="entry name" value="Integrase_SAM-like_N"/>
</dbReference>
<evidence type="ECO:0000256" key="2">
    <source>
        <dbReference type="ARBA" id="ARBA00022908"/>
    </source>
</evidence>
<evidence type="ECO:0000256" key="3">
    <source>
        <dbReference type="ARBA" id="ARBA00023125"/>
    </source>
</evidence>
<evidence type="ECO:0000313" key="9">
    <source>
        <dbReference type="Proteomes" id="UP000233398"/>
    </source>
</evidence>
<keyword evidence="3 5" id="KW-0238">DNA-binding</keyword>
<name>A0A2N0VEQ2_9BACT</name>
<comment type="similarity">
    <text evidence="1">Belongs to the 'phage' integrase family.</text>
</comment>
<dbReference type="InterPro" id="IPR002104">
    <property type="entry name" value="Integrase_catalytic"/>
</dbReference>
<dbReference type="RefSeq" id="WP_101074336.1">
    <property type="nucleotide sequence ID" value="NZ_PISP01000006.1"/>
</dbReference>
<dbReference type="InterPro" id="IPR011010">
    <property type="entry name" value="DNA_brk_join_enz"/>
</dbReference>
<evidence type="ECO:0000256" key="1">
    <source>
        <dbReference type="ARBA" id="ARBA00008857"/>
    </source>
</evidence>
<dbReference type="Pfam" id="PF00589">
    <property type="entry name" value="Phage_integrase"/>
    <property type="match status" value="1"/>
</dbReference>
<feature type="domain" description="Core-binding (CB)" evidence="7">
    <location>
        <begin position="1"/>
        <end position="84"/>
    </location>
</feature>
<evidence type="ECO:0000259" key="6">
    <source>
        <dbReference type="PROSITE" id="PS51898"/>
    </source>
</evidence>
<dbReference type="Gene3D" id="1.10.150.130">
    <property type="match status" value="1"/>
</dbReference>
<sequence length="320" mass="37445">MGKHKLLDRVKREIRRRNYSYSTEQSYCQWVIRYVRYHNLTHPRDLGNRDIVKYLNYLANECNLAASTQNQALSALIFLYEHVLKIPVGELNNLKRAKKPKRLPVVLSKEQALATINELDGVNQLVMELIYGAGLRVSEALSLRVQDIDFDYRQLTVWNGKGRKDRITMLPERVIPKLKIHIEKVRRLHRSDLRKGFGKTILPNALSKKYPGAESEFIWQYLFPSRYRRKEPRSGVRHRYHISARNIRRELSRISKKLNIPKRVTPHTFRHSFATHLLQGGYDIRTVQDLLGHKSLNTTSIYLHVLNRGGHGVKSPLDEK</sequence>
<dbReference type="InterPro" id="IPR050090">
    <property type="entry name" value="Tyrosine_recombinase_XerCD"/>
</dbReference>
<dbReference type="PROSITE" id="PS51898">
    <property type="entry name" value="TYR_RECOMBINASE"/>
    <property type="match status" value="1"/>
</dbReference>
<dbReference type="PANTHER" id="PTHR30349:SF64">
    <property type="entry name" value="PROPHAGE INTEGRASE INTD-RELATED"/>
    <property type="match status" value="1"/>
</dbReference>
<dbReference type="PROSITE" id="PS51900">
    <property type="entry name" value="CB"/>
    <property type="match status" value="1"/>
</dbReference>
<evidence type="ECO:0000259" key="7">
    <source>
        <dbReference type="PROSITE" id="PS51900"/>
    </source>
</evidence>
<organism evidence="8 9">
    <name type="scientific">Rhodohalobacter barkolensis</name>
    <dbReference type="NCBI Taxonomy" id="2053187"/>
    <lineage>
        <taxon>Bacteria</taxon>
        <taxon>Pseudomonadati</taxon>
        <taxon>Balneolota</taxon>
        <taxon>Balneolia</taxon>
        <taxon>Balneolales</taxon>
        <taxon>Balneolaceae</taxon>
        <taxon>Rhodohalobacter</taxon>
    </lineage>
</organism>
<keyword evidence="2" id="KW-0229">DNA integration</keyword>
<gene>
    <name evidence="8" type="ORF">CWD77_14625</name>
</gene>
<dbReference type="SUPFAM" id="SSF56349">
    <property type="entry name" value="DNA breaking-rejoining enzymes"/>
    <property type="match status" value="1"/>
</dbReference>
<evidence type="ECO:0000256" key="5">
    <source>
        <dbReference type="PROSITE-ProRule" id="PRU01248"/>
    </source>
</evidence>
<proteinExistence type="inferred from homology"/>
<dbReference type="InterPro" id="IPR013762">
    <property type="entry name" value="Integrase-like_cat_sf"/>
</dbReference>
<dbReference type="Proteomes" id="UP000233398">
    <property type="component" value="Unassembled WGS sequence"/>
</dbReference>
<dbReference type="AlphaFoldDB" id="A0A2N0VEQ2"/>
<protein>
    <submittedName>
        <fullName evidence="8">Integron integrase</fullName>
    </submittedName>
</protein>
<dbReference type="Gene3D" id="1.10.443.10">
    <property type="entry name" value="Intergrase catalytic core"/>
    <property type="match status" value="1"/>
</dbReference>
<dbReference type="OrthoDB" id="9801717at2"/>
<dbReference type="Pfam" id="PF13495">
    <property type="entry name" value="Phage_int_SAM_4"/>
    <property type="match status" value="1"/>
</dbReference>
<dbReference type="InterPro" id="IPR010998">
    <property type="entry name" value="Integrase_recombinase_N"/>
</dbReference>
<keyword evidence="4" id="KW-0233">DNA recombination</keyword>
<dbReference type="InterPro" id="IPR011946">
    <property type="entry name" value="Integrase_integron-type"/>
</dbReference>
<dbReference type="InterPro" id="IPR044068">
    <property type="entry name" value="CB"/>
</dbReference>
<reference evidence="8 9" key="1">
    <citation type="submission" date="2017-11" db="EMBL/GenBank/DDBJ databases">
        <title>Rhodohalobacter 15182 sp. nov., isolated from a salt lake.</title>
        <authorList>
            <person name="Han S."/>
        </authorList>
    </citation>
    <scope>NUCLEOTIDE SEQUENCE [LARGE SCALE GENOMIC DNA]</scope>
    <source>
        <strain evidence="8 9">15182</strain>
    </source>
</reference>
<dbReference type="GO" id="GO:0003677">
    <property type="term" value="F:DNA binding"/>
    <property type="evidence" value="ECO:0007669"/>
    <property type="project" value="UniProtKB-UniRule"/>
</dbReference>
<accession>A0A2N0VEQ2</accession>
<keyword evidence="9" id="KW-1185">Reference proteome</keyword>
<comment type="caution">
    <text evidence="8">The sequence shown here is derived from an EMBL/GenBank/DDBJ whole genome shotgun (WGS) entry which is preliminary data.</text>
</comment>
<evidence type="ECO:0000313" key="8">
    <source>
        <dbReference type="EMBL" id="PKD42640.1"/>
    </source>
</evidence>